<dbReference type="Pfam" id="PF00169">
    <property type="entry name" value="PH"/>
    <property type="match status" value="2"/>
</dbReference>
<feature type="domain" description="PH" evidence="2">
    <location>
        <begin position="184"/>
        <end position="287"/>
    </location>
</feature>
<evidence type="ECO:0000259" key="2">
    <source>
        <dbReference type="PROSITE" id="PS50003"/>
    </source>
</evidence>
<dbReference type="Gene3D" id="2.30.29.30">
    <property type="entry name" value="Pleckstrin-homology domain (PH domain)/Phosphotyrosine-binding domain (PTB)"/>
    <property type="match status" value="2"/>
</dbReference>
<dbReference type="Pfam" id="PF02181">
    <property type="entry name" value="FH2"/>
    <property type="match status" value="1"/>
</dbReference>
<dbReference type="PROSITE" id="PS50003">
    <property type="entry name" value="PH_DOMAIN"/>
    <property type="match status" value="2"/>
</dbReference>
<dbReference type="InterPro" id="IPR001849">
    <property type="entry name" value="PH_domain"/>
</dbReference>
<name>A0ABM4B632_HYDVU</name>
<feature type="compositionally biased region" description="Basic and acidic residues" evidence="1">
    <location>
        <begin position="518"/>
        <end position="548"/>
    </location>
</feature>
<evidence type="ECO:0000313" key="4">
    <source>
        <dbReference type="Proteomes" id="UP001652625"/>
    </source>
</evidence>
<dbReference type="Proteomes" id="UP001652625">
    <property type="component" value="Chromosome 01"/>
</dbReference>
<dbReference type="InterPro" id="IPR015425">
    <property type="entry name" value="FH2_Formin"/>
</dbReference>
<dbReference type="PROSITE" id="PS51444">
    <property type="entry name" value="FH2"/>
    <property type="match status" value="1"/>
</dbReference>
<organism evidence="4 5">
    <name type="scientific">Hydra vulgaris</name>
    <name type="common">Hydra</name>
    <name type="synonym">Hydra attenuata</name>
    <dbReference type="NCBI Taxonomy" id="6087"/>
    <lineage>
        <taxon>Eukaryota</taxon>
        <taxon>Metazoa</taxon>
        <taxon>Cnidaria</taxon>
        <taxon>Hydrozoa</taxon>
        <taxon>Hydroidolina</taxon>
        <taxon>Anthoathecata</taxon>
        <taxon>Aplanulata</taxon>
        <taxon>Hydridae</taxon>
        <taxon>Hydra</taxon>
    </lineage>
</organism>
<dbReference type="InterPro" id="IPR011993">
    <property type="entry name" value="PH-like_dom_sf"/>
</dbReference>
<proteinExistence type="predicted"/>
<dbReference type="InterPro" id="IPR042201">
    <property type="entry name" value="FH2_Formin_sf"/>
</dbReference>
<dbReference type="SUPFAM" id="SSF50729">
    <property type="entry name" value="PH domain-like"/>
    <property type="match status" value="2"/>
</dbReference>
<dbReference type="SMART" id="SM00498">
    <property type="entry name" value="FH2"/>
    <property type="match status" value="1"/>
</dbReference>
<protein>
    <submittedName>
        <fullName evidence="5">Formin-J</fullName>
    </submittedName>
</protein>
<reference evidence="4" key="1">
    <citation type="submission" date="2025-05" db="UniProtKB">
        <authorList>
            <consortium name="RefSeq"/>
        </authorList>
    </citation>
    <scope>NUCLEOTIDE SEQUENCE [LARGE SCALE GENOMIC DNA]</scope>
</reference>
<feature type="domain" description="PH" evidence="2">
    <location>
        <begin position="1103"/>
        <end position="1198"/>
    </location>
</feature>
<accession>A0ABM4B632</accession>
<evidence type="ECO:0000256" key="1">
    <source>
        <dbReference type="SAM" id="MobiDB-lite"/>
    </source>
</evidence>
<sequence length="1200" mass="136563">MSWKFSFRRKTCQPVLTNDFKKSLKYGDDKRIQLMNMVKEGKLSAEEAVNEAHTLGITTTQYENVSNENLQDKLGEIYNFGVYKYGFNNKTVKYILQLDFQENSLCLLHRGFKKRSYEFTLIKSIETVDDSTRILIQFKNGSELEIDPGSLEDKNEISHLLLSIISQAEQGTSQSNGFLTKRNSVLLEGVLEKKGHSAAFLLWTKRFVRIFPGEMMYFKVGDEDNESLALGIVPLRQGDVFLRKQDDFGFSLLSRNKEYSFRICFPKCVDTEKERDSWLIAIQEAQKLPGAEVGNQIKSVFDQEFYLKSLVNSLNVELEQLGVILNIIDAPIRASEQVKKVRDIICSLNDQIKTGLFSSTIRSVANSAPIPKNSQSSSNEYENSHHNTLTNFLPSIIPSSAKVEPLQDNFVHQQTRSEISDEEYMRILLPSKPNEVQNVSSNLPNYAKVNKAVSKHLPCESNSFNTCSSLDIPPPLPQKLYTDTLNIDRVNKPLHDINKAISDPEKISNEKISIPEKISNEKSISDSTPEKISNEKSSNEKISNEKSSNELNNKNNVFANIPSNVTLSLEETDIQNISNSNIKQLEGEQFKSTASVPPPPPPPPMFGIRASFLPLKTDIVPTCKMKPLFWSKIPEIEIASSFWKDSLDQINNIDVKKLESVFHHQNDKVEQKKDESDFAKSQSISLLDQRKAQNLSIFLSGFKLNEVDINQKLTIVEGKGSLTSEEIIGLRRFQPSAEEIEMYKSFKGDKNLLTDADKFMIKLSNIPNLATRLDILLTLRELPSEIEVIQNPIQNVMNACSCLNENKNFLRLLEFVLAYGNYMNGGTVRGRAYGFKLDVLNRLVDVRSSNKKYTLLDHIVEELWVKDRDAVTCYKDLSILTNPIDFSLKSFFAEVQLMHKELQSLNTKQKGIKEELDNTLSQYIASFVEEYSKIVENLEITCKNIIEISVSLKNKFGESSTMNFEAWLSGIGSFLKCLQVAVESHCKKLDQITINESRGENIVQQKAENIVQQKAEDIVQQKAEDIVQQKAENPITNLQKKSNLNYKPINQHTNKHSNVTSDLISKEPGENNMVACQSEIESTKVYYFELNPTTELNDDNSFLPTKSGFLIKFSGKKKRLPKWDRLFFELTDNGYLQYYKKKNGKVSGSLYIKGCRILVDSIDSSSFNIIQEDLEWKLKGDTDLDTHDWLKSLSYFSKKE</sequence>
<dbReference type="PANTHER" id="PTHR45725:SF10">
    <property type="entry name" value="FH2 DOMAIN-CONTAINING PROTEIN"/>
    <property type="match status" value="1"/>
</dbReference>
<dbReference type="SMART" id="SM00233">
    <property type="entry name" value="PH"/>
    <property type="match status" value="2"/>
</dbReference>
<dbReference type="RefSeq" id="XP_065644307.1">
    <property type="nucleotide sequence ID" value="XM_065788235.1"/>
</dbReference>
<dbReference type="PANTHER" id="PTHR45725">
    <property type="entry name" value="FORMIN HOMOLOGY 2 FAMILY MEMBER"/>
    <property type="match status" value="1"/>
</dbReference>
<dbReference type="InterPro" id="IPR051425">
    <property type="entry name" value="Formin_Homology"/>
</dbReference>
<dbReference type="Gene3D" id="1.20.58.2220">
    <property type="entry name" value="Formin, FH2 domain"/>
    <property type="match status" value="1"/>
</dbReference>
<evidence type="ECO:0000259" key="3">
    <source>
        <dbReference type="PROSITE" id="PS51444"/>
    </source>
</evidence>
<evidence type="ECO:0000313" key="5">
    <source>
        <dbReference type="RefSeq" id="XP_065644307.1"/>
    </source>
</evidence>
<gene>
    <name evidence="5" type="primary">LOC105845724</name>
</gene>
<keyword evidence="4" id="KW-1185">Reference proteome</keyword>
<feature type="region of interest" description="Disordered" evidence="1">
    <location>
        <begin position="512"/>
        <end position="555"/>
    </location>
</feature>
<reference evidence="5" key="2">
    <citation type="submission" date="2025-08" db="UniProtKB">
        <authorList>
            <consortium name="RefSeq"/>
        </authorList>
    </citation>
    <scope>IDENTIFICATION</scope>
</reference>
<feature type="domain" description="FH2" evidence="3">
    <location>
        <begin position="615"/>
        <end position="1004"/>
    </location>
</feature>
<dbReference type="SUPFAM" id="SSF101447">
    <property type="entry name" value="Formin homology 2 domain (FH2 domain)"/>
    <property type="match status" value="1"/>
</dbReference>
<dbReference type="GeneID" id="105845724"/>